<keyword evidence="1" id="KW-0812">Transmembrane</keyword>
<dbReference type="STRING" id="797209.GCA_000376445_03152"/>
<feature type="transmembrane region" description="Helical" evidence="1">
    <location>
        <begin position="71"/>
        <end position="91"/>
    </location>
</feature>
<dbReference type="EMBL" id="FRAN01000001">
    <property type="protein sequence ID" value="SHK21302.1"/>
    <property type="molecule type" value="Genomic_DNA"/>
</dbReference>
<reference evidence="3" key="3">
    <citation type="submission" date="2016-11" db="EMBL/GenBank/DDBJ databases">
        <authorList>
            <person name="Jaros S."/>
            <person name="Januszkiewicz K."/>
            <person name="Wedrychowicz H."/>
        </authorList>
    </citation>
    <scope>NUCLEOTIDE SEQUENCE [LARGE SCALE GENOMIC DNA]</scope>
    <source>
        <strain evidence="3">DX253</strain>
    </source>
</reference>
<reference evidence="2 4" key="1">
    <citation type="journal article" date="2014" name="ISME J.">
        <title>Trehalose/2-sulfotrehalose biosynthesis and glycine-betaine uptake are widely spread mechanisms for osmoadaptation in the Halobacteriales.</title>
        <authorList>
            <person name="Youssef N.H."/>
            <person name="Savage-Ashlock K.N."/>
            <person name="McCully A.L."/>
            <person name="Luedtke B."/>
            <person name="Shaw E.I."/>
            <person name="Hoff W.D."/>
            <person name="Elshahed M.S."/>
        </authorList>
    </citation>
    <scope>NUCLEOTIDE SEQUENCE [LARGE SCALE GENOMIC DNA]</scope>
    <source>
        <strain evidence="2 4">DX253</strain>
    </source>
</reference>
<feature type="transmembrane region" description="Helical" evidence="1">
    <location>
        <begin position="253"/>
        <end position="274"/>
    </location>
</feature>
<protein>
    <submittedName>
        <fullName evidence="2">Type II secretion system protein</fullName>
    </submittedName>
</protein>
<feature type="transmembrane region" description="Helical" evidence="1">
    <location>
        <begin position="479"/>
        <end position="500"/>
    </location>
</feature>
<accession>E7QWU6</accession>
<dbReference type="Proteomes" id="UP000003751">
    <property type="component" value="Unassembled WGS sequence"/>
</dbReference>
<name>E7QWU6_HALPU</name>
<keyword evidence="1" id="KW-0472">Membrane</keyword>
<dbReference type="PATRIC" id="fig|797209.4.peg.3206"/>
<evidence type="ECO:0000256" key="1">
    <source>
        <dbReference type="SAM" id="Phobius"/>
    </source>
</evidence>
<dbReference type="RefSeq" id="WP_007981606.1">
    <property type="nucleotide sequence ID" value="NZ_FRAN01000001.1"/>
</dbReference>
<feature type="transmembrane region" description="Helical" evidence="1">
    <location>
        <begin position="512"/>
        <end position="535"/>
    </location>
</feature>
<proteinExistence type="predicted"/>
<dbReference type="AlphaFoldDB" id="E7QWU6"/>
<keyword evidence="5" id="KW-1185">Reference proteome</keyword>
<feature type="transmembrane region" description="Helical" evidence="1">
    <location>
        <begin position="547"/>
        <end position="569"/>
    </location>
</feature>
<evidence type="ECO:0000313" key="4">
    <source>
        <dbReference type="Proteomes" id="UP000003751"/>
    </source>
</evidence>
<feature type="transmembrane region" description="Helical" evidence="1">
    <location>
        <begin position="222"/>
        <end position="241"/>
    </location>
</feature>
<feature type="transmembrane region" description="Helical" evidence="1">
    <location>
        <begin position="47"/>
        <end position="65"/>
    </location>
</feature>
<evidence type="ECO:0000313" key="3">
    <source>
        <dbReference type="EMBL" id="SHK21302.1"/>
    </source>
</evidence>
<dbReference type="OrthoDB" id="147060at2157"/>
<evidence type="ECO:0000313" key="5">
    <source>
        <dbReference type="Proteomes" id="UP000184203"/>
    </source>
</evidence>
<evidence type="ECO:0000313" key="2">
    <source>
        <dbReference type="EMBL" id="EFW90749.1"/>
    </source>
</evidence>
<sequence>MIVRRFESLCARLASLYPWDVSAEDDIDRAIGFLGGEIDSVAVGRGANGAAVFGCFVAVVGAAVAPPALRIVVGVLLVAIAVGFSSLLRHLPELLAAAKRTQALGDAPDLAARAVLWMRIEPTAEGAAAFAARTGDGPLASSLGDHVRRSVGSPMAGLTTFAAEWEPWNPPLHRSMVLISAASEAPPGERARTLDRALAAILDGTRERMAEFVAEIRGPATALYAFGVLLPLALVAVLPAARTAGLPLSPAVLVAGYDVLLPALLLATSVWLLTRRPVAFPPPDVSRSHPDVPERLWPVIISGLGAGGLALVVTTVFLPGWTRWIACFGCLVGVLLVGVTRPTVLVRNRVRAVEADLTDALYLVGRRVKEGLAVETAIVAAADEIGGETGAVFERATRIQRQLRMGVRESFLGDYGALSTVPSPRARSAVALLALAADEGRPAGGAVLAMADHLDDLQSVEREARRELSQVTETLRHTAAIFGPLVSGATVALAGGMSGMGGSFGSAFPVDVLGLAVGIYVLCLSAIVTTLAVGLEHGLDRTLVGYRVGHSVLSATVVYLLAFVLAGALT</sequence>
<dbReference type="eggNOG" id="arCOG01814">
    <property type="taxonomic scope" value="Archaea"/>
</dbReference>
<dbReference type="Proteomes" id="UP000184203">
    <property type="component" value="Unassembled WGS sequence"/>
</dbReference>
<reference evidence="5" key="2">
    <citation type="submission" date="2016-11" db="EMBL/GenBank/DDBJ databases">
        <authorList>
            <person name="Varghese N."/>
            <person name="Submissions S."/>
        </authorList>
    </citation>
    <scope>NUCLEOTIDE SEQUENCE [LARGE SCALE GENOMIC DNA]</scope>
    <source>
        <strain evidence="5">DX253</strain>
    </source>
</reference>
<gene>
    <name evidence="3" type="ORF">SAMN05444342_0966</name>
    <name evidence="2" type="ORF">ZOD2009_16423</name>
</gene>
<keyword evidence="1" id="KW-1133">Transmembrane helix</keyword>
<feature type="transmembrane region" description="Helical" evidence="1">
    <location>
        <begin position="295"/>
        <end position="315"/>
    </location>
</feature>
<organism evidence="2 4">
    <name type="scientific">Haladaptatus paucihalophilus DX253</name>
    <dbReference type="NCBI Taxonomy" id="797209"/>
    <lineage>
        <taxon>Archaea</taxon>
        <taxon>Methanobacteriati</taxon>
        <taxon>Methanobacteriota</taxon>
        <taxon>Stenosarchaea group</taxon>
        <taxon>Halobacteria</taxon>
        <taxon>Halobacteriales</taxon>
        <taxon>Haladaptataceae</taxon>
        <taxon>Haladaptatus</taxon>
    </lineage>
</organism>
<dbReference type="EMBL" id="AEMG01000019">
    <property type="protein sequence ID" value="EFW90749.1"/>
    <property type="molecule type" value="Genomic_DNA"/>
</dbReference>
<feature type="transmembrane region" description="Helical" evidence="1">
    <location>
        <begin position="321"/>
        <end position="339"/>
    </location>
</feature>